<sequence>MLTINFVFQQLPLLLSQSTNYCPLPQRYKMTFQRLEATQPELIHKIVPRWGLSLGLGLGSAFDLQVSPFPSCLPLPYPPLQHDFLNLQTLTIFMNSYPLAPQPKTTHDLPWPLCNIANLWLCKMCPGHKGVFFFLAMIFLSGSLFKLVSRLIILNVFSFV</sequence>
<dbReference type="AlphaFoldDB" id="I7GCN8"/>
<dbReference type="EMBL" id="AB172855">
    <property type="protein sequence ID" value="BAE89917.1"/>
    <property type="molecule type" value="mRNA"/>
</dbReference>
<organism evidence="2">
    <name type="scientific">Macaca fascicularis</name>
    <name type="common">Crab-eating macaque</name>
    <name type="synonym">Cynomolgus monkey</name>
    <dbReference type="NCBI Taxonomy" id="9541"/>
    <lineage>
        <taxon>Eukaryota</taxon>
        <taxon>Metazoa</taxon>
        <taxon>Chordata</taxon>
        <taxon>Craniata</taxon>
        <taxon>Vertebrata</taxon>
        <taxon>Euteleostomi</taxon>
        <taxon>Mammalia</taxon>
        <taxon>Eutheria</taxon>
        <taxon>Euarchontoglires</taxon>
        <taxon>Primates</taxon>
        <taxon>Haplorrhini</taxon>
        <taxon>Catarrhini</taxon>
        <taxon>Cercopithecidae</taxon>
        <taxon>Cercopithecinae</taxon>
        <taxon>Macaca</taxon>
    </lineage>
</organism>
<evidence type="ECO:0000313" key="2">
    <source>
        <dbReference type="EMBL" id="BAE89917.1"/>
    </source>
</evidence>
<evidence type="ECO:0000256" key="1">
    <source>
        <dbReference type="SAM" id="Phobius"/>
    </source>
</evidence>
<keyword evidence="1" id="KW-1133">Transmembrane helix</keyword>
<proteinExistence type="evidence at transcript level"/>
<keyword evidence="1" id="KW-0812">Transmembrane</keyword>
<keyword evidence="1" id="KW-0472">Membrane</keyword>
<feature type="transmembrane region" description="Helical" evidence="1">
    <location>
        <begin position="131"/>
        <end position="153"/>
    </location>
</feature>
<accession>I7GCN8</accession>
<reference evidence="2" key="1">
    <citation type="journal article" date="2007" name="PLoS Biol.">
        <title>Rate of evolution in brain-expressed genes in humans and other primates.</title>
        <authorList>
            <person name="Wang H.-Y."/>
            <person name="Chien H.-C."/>
            <person name="Osada N."/>
            <person name="Hashimoto K."/>
            <person name="Sugano S."/>
            <person name="Gojobori T."/>
            <person name="Chou C.-K."/>
            <person name="Tsai S.-F."/>
            <person name="Wu C.-I."/>
            <person name="Shen C.-K.J."/>
        </authorList>
    </citation>
    <scope>NUCLEOTIDE SEQUENCE</scope>
</reference>
<protein>
    <submittedName>
        <fullName evidence="2">Macaca fascicularis brain cDNA clone: QflA-19857, similar to human isocitrate dehydrogenase 3 (NAD+) alpha (IDH3A), nucleargene encoding mitochondrial protein, mRNA, RefSeq: NM_005530.2</fullName>
    </submittedName>
</protein>
<name>I7GCN8_MACFA</name>